<keyword evidence="2" id="KW-1133">Transmembrane helix</keyword>
<dbReference type="EMBL" id="WJBB01000005">
    <property type="protein sequence ID" value="MBC3796610.1"/>
    <property type="molecule type" value="Genomic_DNA"/>
</dbReference>
<protein>
    <submittedName>
        <fullName evidence="4">DUF4097 family beta strand repeat protein</fullName>
    </submittedName>
</protein>
<evidence type="ECO:0000256" key="2">
    <source>
        <dbReference type="SAM" id="Phobius"/>
    </source>
</evidence>
<dbReference type="Pfam" id="PF13349">
    <property type="entry name" value="DUF4097"/>
    <property type="match status" value="1"/>
</dbReference>
<evidence type="ECO:0000313" key="4">
    <source>
        <dbReference type="EMBL" id="MBC3796610.1"/>
    </source>
</evidence>
<proteinExistence type="predicted"/>
<dbReference type="Proteomes" id="UP000653358">
    <property type="component" value="Unassembled WGS sequence"/>
</dbReference>
<comment type="caution">
    <text evidence="4">The sequence shown here is derived from an EMBL/GenBank/DDBJ whole genome shotgun (WGS) entry which is preliminary data.</text>
</comment>
<feature type="transmembrane region" description="Helical" evidence="2">
    <location>
        <begin position="7"/>
        <end position="32"/>
    </location>
</feature>
<sequence>MKSITRTLLIIAGALIGTGFVLTIAGFTIAGFNWQSLSTEKPYEEKTETFNAGDINALNVDVESCNVVLVGVDSDEIKIDYFENDDETYDIERSADGNLTVNYESSKKWFDYIHLGINFDTQDRKLMISVPSKYIGSVEATTASGSVEASKLKLSKGLTINSSSGTLKLTDVSVDGAIVADAKSGNIKVENISTTNDCELTANSGNIALNSGQIAGNLSILGSSGDLNVVKTKADGKIAMEINSGNITFKGLAGNDISMKAASGNISGSIAGNAADYSITADTNSGNKNISNSTSGTRHLNASTHSGNINIDFDGSI</sequence>
<keyword evidence="5" id="KW-1185">Reference proteome</keyword>
<evidence type="ECO:0000313" key="5">
    <source>
        <dbReference type="Proteomes" id="UP000653358"/>
    </source>
</evidence>
<dbReference type="InterPro" id="IPR025164">
    <property type="entry name" value="Toastrack_DUF4097"/>
</dbReference>
<organism evidence="4 5">
    <name type="scientific">Acetobacterium tundrae</name>
    <dbReference type="NCBI Taxonomy" id="132932"/>
    <lineage>
        <taxon>Bacteria</taxon>
        <taxon>Bacillati</taxon>
        <taxon>Bacillota</taxon>
        <taxon>Clostridia</taxon>
        <taxon>Eubacteriales</taxon>
        <taxon>Eubacteriaceae</taxon>
        <taxon>Acetobacterium</taxon>
    </lineage>
</organism>
<gene>
    <name evidence="4" type="ORF">GH807_06025</name>
</gene>
<name>A0ABR6WJE6_9FIRM</name>
<evidence type="ECO:0000256" key="1">
    <source>
        <dbReference type="SAM" id="MobiDB-lite"/>
    </source>
</evidence>
<accession>A0ABR6WJE6</accession>
<keyword evidence="2" id="KW-0812">Transmembrane</keyword>
<feature type="domain" description="DUF4097" evidence="3">
    <location>
        <begin position="55"/>
        <end position="311"/>
    </location>
</feature>
<evidence type="ECO:0000259" key="3">
    <source>
        <dbReference type="Pfam" id="PF13349"/>
    </source>
</evidence>
<reference evidence="4 5" key="1">
    <citation type="journal article" date="2020" name="mSystems">
        <title>Defining Genomic and Predicted Metabolic Features of the Acetobacterium Genus.</title>
        <authorList>
            <person name="Ross D.E."/>
            <person name="Marshall C.W."/>
            <person name="Gulliver D."/>
            <person name="May H.D."/>
            <person name="Norman R.S."/>
        </authorList>
    </citation>
    <scope>NUCLEOTIDE SEQUENCE [LARGE SCALE GENOMIC DNA]</scope>
    <source>
        <strain evidence="4 5">DSM 9173</strain>
    </source>
</reference>
<dbReference type="RefSeq" id="WP_148602376.1">
    <property type="nucleotide sequence ID" value="NZ_RXYB01000002.1"/>
</dbReference>
<feature type="region of interest" description="Disordered" evidence="1">
    <location>
        <begin position="283"/>
        <end position="305"/>
    </location>
</feature>
<keyword evidence="2" id="KW-0472">Membrane</keyword>